<evidence type="ECO:0000256" key="2">
    <source>
        <dbReference type="SAM" id="MobiDB-lite"/>
    </source>
</evidence>
<dbReference type="Gene3D" id="3.30.470.20">
    <property type="entry name" value="ATP-grasp fold, B domain"/>
    <property type="match status" value="1"/>
</dbReference>
<dbReference type="InterPro" id="IPR011761">
    <property type="entry name" value="ATP-grasp"/>
</dbReference>
<gene>
    <name evidence="4" type="ORF">A4R35_09755</name>
</gene>
<evidence type="ECO:0000256" key="1">
    <source>
        <dbReference type="PROSITE-ProRule" id="PRU00409"/>
    </source>
</evidence>
<keyword evidence="1" id="KW-0547">Nucleotide-binding</keyword>
<protein>
    <recommendedName>
        <fullName evidence="3">ATP-grasp domain-containing protein</fullName>
    </recommendedName>
</protein>
<evidence type="ECO:0000313" key="4">
    <source>
        <dbReference type="EMBL" id="RAQ95820.1"/>
    </source>
</evidence>
<feature type="compositionally biased region" description="Pro residues" evidence="2">
    <location>
        <begin position="338"/>
        <end position="350"/>
    </location>
</feature>
<keyword evidence="5" id="KW-1185">Reference proteome</keyword>
<dbReference type="AlphaFoldDB" id="A0A328VJ61"/>
<dbReference type="OrthoDB" id="583309at2"/>
<organism evidence="4 5">
    <name type="scientific">Thermogemmatispora tikiterensis</name>
    <dbReference type="NCBI Taxonomy" id="1825093"/>
    <lineage>
        <taxon>Bacteria</taxon>
        <taxon>Bacillati</taxon>
        <taxon>Chloroflexota</taxon>
        <taxon>Ktedonobacteria</taxon>
        <taxon>Thermogemmatisporales</taxon>
        <taxon>Thermogemmatisporaceae</taxon>
        <taxon>Thermogemmatispora</taxon>
    </lineage>
</organism>
<dbReference type="GO" id="GO:0005737">
    <property type="term" value="C:cytoplasm"/>
    <property type="evidence" value="ECO:0007669"/>
    <property type="project" value="TreeGrafter"/>
</dbReference>
<feature type="domain" description="ATP-grasp" evidence="3">
    <location>
        <begin position="138"/>
        <end position="329"/>
    </location>
</feature>
<dbReference type="RefSeq" id="WP_112428883.1">
    <property type="nucleotide sequence ID" value="NZ_MCIF01000002.1"/>
</dbReference>
<name>A0A328VJ61_9CHLR</name>
<evidence type="ECO:0000259" key="3">
    <source>
        <dbReference type="PROSITE" id="PS50975"/>
    </source>
</evidence>
<dbReference type="GO" id="GO:0046872">
    <property type="term" value="F:metal ion binding"/>
    <property type="evidence" value="ECO:0007669"/>
    <property type="project" value="InterPro"/>
</dbReference>
<dbReference type="GO" id="GO:0005524">
    <property type="term" value="F:ATP binding"/>
    <property type="evidence" value="ECO:0007669"/>
    <property type="project" value="UniProtKB-UniRule"/>
</dbReference>
<comment type="caution">
    <text evidence="4">The sequence shown here is derived from an EMBL/GenBank/DDBJ whole genome shotgun (WGS) entry which is preliminary data.</text>
</comment>
<sequence length="358" mass="39238">MAPPLIGIYSQASDAHVERVVTALRRQGCRWIHFDDADVPLALQLSAELASQGRSAGWQGHLILRRLSDSFPLAELSSLWYRRPSRQFGFPKGMTAEGVAFATAEARHGLGGLLRSLPCLWVSHPDAIRAASWKPLQLVVAQQLGWRIPRTLLTNDPQAALDFFERCEGRVVYKPLSQGLPRVAPGQWQGGIYTTRLSRQDLQAHLSTLALTFQLFQEAIPKRADVRVTVIGARLFAVAMTAPEDSPARLDFRLDYGALRYEVHQLPAAQAAACLALVGTLRLQFAAIDLVLTPEGEYVFLELNPNGQWGWLEDATGLPLAASLAALLAGQAERCPWPVQPPMPVQPPAPAQDQEGTP</sequence>
<keyword evidence="1" id="KW-0067">ATP-binding</keyword>
<dbReference type="Pfam" id="PF21068">
    <property type="entry name" value="ATPgraspMvdD"/>
    <property type="match status" value="1"/>
</dbReference>
<reference evidence="4 5" key="1">
    <citation type="submission" date="2016-08" db="EMBL/GenBank/DDBJ databases">
        <title>Analysis of Carbohydrate Active Enzymes in Thermogemmatispora T81 Reveals Carbohydrate Degradation Ability.</title>
        <authorList>
            <person name="Tomazini A."/>
            <person name="Lal S."/>
            <person name="Stott M."/>
            <person name="Henrissat B."/>
            <person name="Polikarpov I."/>
            <person name="Sparling R."/>
            <person name="Levin D.B."/>
        </authorList>
    </citation>
    <scope>NUCLEOTIDE SEQUENCE [LARGE SCALE GENOMIC DNA]</scope>
    <source>
        <strain evidence="4 5">T81</strain>
    </source>
</reference>
<dbReference type="Proteomes" id="UP000248706">
    <property type="component" value="Unassembled WGS sequence"/>
</dbReference>
<dbReference type="PANTHER" id="PTHR21621">
    <property type="entry name" value="RIBOSOMAL PROTEIN S6 MODIFICATION PROTEIN"/>
    <property type="match status" value="1"/>
</dbReference>
<dbReference type="PANTHER" id="PTHR21621:SF0">
    <property type="entry name" value="BETA-CITRYLGLUTAMATE SYNTHASE B-RELATED"/>
    <property type="match status" value="1"/>
</dbReference>
<dbReference type="GO" id="GO:0018169">
    <property type="term" value="F:ribosomal S6-glutamic acid ligase activity"/>
    <property type="evidence" value="ECO:0007669"/>
    <property type="project" value="TreeGrafter"/>
</dbReference>
<proteinExistence type="predicted"/>
<dbReference type="InterPro" id="IPR048936">
    <property type="entry name" value="MvdD-like_ATPgrasp"/>
</dbReference>
<feature type="region of interest" description="Disordered" evidence="2">
    <location>
        <begin position="338"/>
        <end position="358"/>
    </location>
</feature>
<dbReference type="EMBL" id="MCIF01000002">
    <property type="protein sequence ID" value="RAQ95820.1"/>
    <property type="molecule type" value="Genomic_DNA"/>
</dbReference>
<dbReference type="SUPFAM" id="SSF56059">
    <property type="entry name" value="Glutathione synthetase ATP-binding domain-like"/>
    <property type="match status" value="1"/>
</dbReference>
<dbReference type="GO" id="GO:0009432">
    <property type="term" value="P:SOS response"/>
    <property type="evidence" value="ECO:0007669"/>
    <property type="project" value="TreeGrafter"/>
</dbReference>
<dbReference type="PROSITE" id="PS50975">
    <property type="entry name" value="ATP_GRASP"/>
    <property type="match status" value="1"/>
</dbReference>
<evidence type="ECO:0000313" key="5">
    <source>
        <dbReference type="Proteomes" id="UP000248706"/>
    </source>
</evidence>
<accession>A0A328VJ61</accession>